<organism evidence="7 8">
    <name type="scientific">Sclerotinia trifoliorum</name>
    <dbReference type="NCBI Taxonomy" id="28548"/>
    <lineage>
        <taxon>Eukaryota</taxon>
        <taxon>Fungi</taxon>
        <taxon>Dikarya</taxon>
        <taxon>Ascomycota</taxon>
        <taxon>Pezizomycotina</taxon>
        <taxon>Leotiomycetes</taxon>
        <taxon>Helotiales</taxon>
        <taxon>Sclerotiniaceae</taxon>
        <taxon>Sclerotinia</taxon>
    </lineage>
</organism>
<proteinExistence type="inferred from homology"/>
<dbReference type="PROSITE" id="PS00086">
    <property type="entry name" value="CYTOCHROME_P450"/>
    <property type="match status" value="1"/>
</dbReference>
<accession>A0A8H2ZPV8</accession>
<dbReference type="Gene3D" id="1.10.630.10">
    <property type="entry name" value="Cytochrome P450"/>
    <property type="match status" value="1"/>
</dbReference>
<dbReference type="CDD" id="cd00302">
    <property type="entry name" value="cytochrome_P450"/>
    <property type="match status" value="1"/>
</dbReference>
<dbReference type="SUPFAM" id="SSF48264">
    <property type="entry name" value="Cytochrome P450"/>
    <property type="match status" value="1"/>
</dbReference>
<dbReference type="Pfam" id="PF00067">
    <property type="entry name" value="p450"/>
    <property type="match status" value="1"/>
</dbReference>
<name>A0A8H2ZPV8_9HELO</name>
<dbReference type="InterPro" id="IPR036396">
    <property type="entry name" value="Cyt_P450_sf"/>
</dbReference>
<keyword evidence="6" id="KW-0349">Heme</keyword>
<evidence type="ECO:0000256" key="2">
    <source>
        <dbReference type="ARBA" id="ARBA00010617"/>
    </source>
</evidence>
<keyword evidence="6" id="KW-0503">Monooxygenase</keyword>
<dbReference type="InterPro" id="IPR001128">
    <property type="entry name" value="Cyt_P450"/>
</dbReference>
<dbReference type="InterPro" id="IPR050121">
    <property type="entry name" value="Cytochrome_P450_monoxygenase"/>
</dbReference>
<evidence type="ECO:0000256" key="4">
    <source>
        <dbReference type="ARBA" id="ARBA00023004"/>
    </source>
</evidence>
<dbReference type="AlphaFoldDB" id="A0A8H2ZPV8"/>
<keyword evidence="4 6" id="KW-0408">Iron</keyword>
<comment type="cofactor">
    <cofactor evidence="1">
        <name>heme</name>
        <dbReference type="ChEBI" id="CHEBI:30413"/>
    </cofactor>
</comment>
<evidence type="ECO:0000256" key="3">
    <source>
        <dbReference type="ARBA" id="ARBA00022723"/>
    </source>
</evidence>
<dbReference type="GO" id="GO:0016705">
    <property type="term" value="F:oxidoreductase activity, acting on paired donors, with incorporation or reduction of molecular oxygen"/>
    <property type="evidence" value="ECO:0007669"/>
    <property type="project" value="InterPro"/>
</dbReference>
<gene>
    <name evidence="7" type="ORF">SCLTRI_LOCUS2098</name>
</gene>
<dbReference type="InterPro" id="IPR017972">
    <property type="entry name" value="Cyt_P450_CS"/>
</dbReference>
<keyword evidence="3 6" id="KW-0479">Metal-binding</keyword>
<keyword evidence="6" id="KW-0560">Oxidoreductase</keyword>
<sequence>MPVVYTLDESITATFAELDAVKSTIMGCLYHLLDPDNAYWREAILEELNKLFMWESLRFEPPGPLINNAAMKDFELYYQGQTYKIKAGTRIVSSIHALHQHKESWRVIAGDMAPLTVFEPSRFLKYGDKLLGSSWFMPFGKGPRRCPGQAAAALMVKTFLKVFIQRDWKNCRTVYPENQTKDS</sequence>
<dbReference type="Proteomes" id="UP000624404">
    <property type="component" value="Unassembled WGS sequence"/>
</dbReference>
<evidence type="ECO:0000313" key="8">
    <source>
        <dbReference type="Proteomes" id="UP000624404"/>
    </source>
</evidence>
<comment type="similarity">
    <text evidence="2 6">Belongs to the cytochrome P450 family.</text>
</comment>
<dbReference type="PANTHER" id="PTHR24305:SF166">
    <property type="entry name" value="CYTOCHROME P450 12A4, MITOCHONDRIAL-RELATED"/>
    <property type="match status" value="1"/>
</dbReference>
<evidence type="ECO:0000256" key="6">
    <source>
        <dbReference type="RuleBase" id="RU000461"/>
    </source>
</evidence>
<protein>
    <submittedName>
        <fullName evidence="7">12affc8d-4d25-4423-aaf8-a4ba735eacdb</fullName>
    </submittedName>
</protein>
<comment type="caution">
    <text evidence="7">The sequence shown here is derived from an EMBL/GenBank/DDBJ whole genome shotgun (WGS) entry which is preliminary data.</text>
</comment>
<evidence type="ECO:0000313" key="7">
    <source>
        <dbReference type="EMBL" id="CAD6442305.1"/>
    </source>
</evidence>
<dbReference type="GO" id="GO:0004497">
    <property type="term" value="F:monooxygenase activity"/>
    <property type="evidence" value="ECO:0007669"/>
    <property type="project" value="UniProtKB-KW"/>
</dbReference>
<dbReference type="EMBL" id="CAJHIA010000007">
    <property type="protein sequence ID" value="CAD6442305.1"/>
    <property type="molecule type" value="Genomic_DNA"/>
</dbReference>
<dbReference type="OrthoDB" id="1470350at2759"/>
<evidence type="ECO:0000256" key="1">
    <source>
        <dbReference type="ARBA" id="ARBA00001971"/>
    </source>
</evidence>
<dbReference type="GO" id="GO:0005506">
    <property type="term" value="F:iron ion binding"/>
    <property type="evidence" value="ECO:0007669"/>
    <property type="project" value="InterPro"/>
</dbReference>
<dbReference type="PANTHER" id="PTHR24305">
    <property type="entry name" value="CYTOCHROME P450"/>
    <property type="match status" value="1"/>
</dbReference>
<keyword evidence="8" id="KW-1185">Reference proteome</keyword>
<dbReference type="GO" id="GO:0020037">
    <property type="term" value="F:heme binding"/>
    <property type="evidence" value="ECO:0007669"/>
    <property type="project" value="InterPro"/>
</dbReference>
<keyword evidence="5" id="KW-0843">Virulence</keyword>
<evidence type="ECO:0000256" key="5">
    <source>
        <dbReference type="ARBA" id="ARBA00023026"/>
    </source>
</evidence>
<reference evidence="7" key="1">
    <citation type="submission" date="2020-10" db="EMBL/GenBank/DDBJ databases">
        <authorList>
            <person name="Kusch S."/>
        </authorList>
    </citation>
    <scope>NUCLEOTIDE SEQUENCE</scope>
    <source>
        <strain evidence="7">SwB9</strain>
    </source>
</reference>